<evidence type="ECO:0000256" key="7">
    <source>
        <dbReference type="ARBA" id="ARBA00022603"/>
    </source>
</evidence>
<comment type="catalytic activity">
    <reaction evidence="15">
        <text>7-[(3S)-(3-amino-3-methoxycarbonyl)propyl]wyosine(37) in tRNA(Phe) + S-adenosyl-L-methionine + CO2 = wybutosine(37) in tRNA(Phe) + S-adenosyl-L-homocysteine + 2 H(+)</text>
        <dbReference type="Rhea" id="RHEA:37119"/>
        <dbReference type="Rhea" id="RHEA-COMP:11844"/>
        <dbReference type="Rhea" id="RHEA-COMP:11847"/>
        <dbReference type="ChEBI" id="CHEBI:15378"/>
        <dbReference type="ChEBI" id="CHEBI:16526"/>
        <dbReference type="ChEBI" id="CHEBI:57856"/>
        <dbReference type="ChEBI" id="CHEBI:59789"/>
        <dbReference type="ChEBI" id="CHEBI:73544"/>
        <dbReference type="ChEBI" id="CHEBI:74275"/>
        <dbReference type="EC" id="2.3.1.231"/>
    </reaction>
</comment>
<evidence type="ECO:0000256" key="15">
    <source>
        <dbReference type="ARBA" id="ARBA00049250"/>
    </source>
</evidence>
<keyword evidence="10" id="KW-0819">tRNA processing</keyword>
<keyword evidence="8" id="KW-0808">Transferase</keyword>
<evidence type="ECO:0000256" key="3">
    <source>
        <dbReference type="ARBA" id="ARBA00010703"/>
    </source>
</evidence>
<dbReference type="KEGG" id="tbr:Tb09.211.3730"/>
<dbReference type="SUPFAM" id="SSF53335">
    <property type="entry name" value="S-adenosyl-L-methionine-dependent methyltransferases"/>
    <property type="match status" value="1"/>
</dbReference>
<comment type="pathway">
    <text evidence="2">tRNA modification; wybutosine-tRNA(Phe) biosynthesis.</text>
</comment>
<dbReference type="GeneID" id="3661022"/>
<dbReference type="PaxDb" id="5691-EAN77184"/>
<evidence type="ECO:0000313" key="17">
    <source>
        <dbReference type="EMBL" id="EAN77184.1"/>
    </source>
</evidence>
<dbReference type="eggNOG" id="KOG2918">
    <property type="taxonomic scope" value="Eukaryota"/>
</dbReference>
<dbReference type="UniPathway" id="UPA00375"/>
<evidence type="ECO:0000256" key="14">
    <source>
        <dbReference type="ARBA" id="ARBA00030847"/>
    </source>
</evidence>
<evidence type="ECO:0000256" key="4">
    <source>
        <dbReference type="ARBA" id="ARBA00012155"/>
    </source>
</evidence>
<dbReference type="FunFam" id="2.60.120.650:FF:000043">
    <property type="entry name" value="tRNA wybutosine-synthesizing protein 4"/>
    <property type="match status" value="1"/>
</dbReference>
<dbReference type="EC" id="2.3.1.231" evidence="4"/>
<comment type="function">
    <text evidence="11">Probable S-adenosyl-L-methionine-dependent methyltransferase that acts as a component of the wybutosine biosynthesis pathway. Wybutosine is a hyper modified guanosine with a tricyclic base found at the 3'-position adjacent to the anticodon of eukaryotic phenylalanine tRNA. May methylate the carboxyl group of leucine residues to form alpha-leucine ester residues.</text>
</comment>
<dbReference type="InterPro" id="IPR007213">
    <property type="entry name" value="Ppm1/Ppm2/Tcmp"/>
</dbReference>
<dbReference type="Pfam" id="PF04072">
    <property type="entry name" value="LCM"/>
    <property type="match status" value="1"/>
</dbReference>
<dbReference type="Pfam" id="PF13621">
    <property type="entry name" value="Cupin_8"/>
    <property type="match status" value="1"/>
</dbReference>
<dbReference type="GO" id="GO:0032259">
    <property type="term" value="P:methylation"/>
    <property type="evidence" value="ECO:0007669"/>
    <property type="project" value="UniProtKB-KW"/>
</dbReference>
<dbReference type="Gene3D" id="2.120.10.80">
    <property type="entry name" value="Kelch-type beta propeller"/>
    <property type="match status" value="1"/>
</dbReference>
<keyword evidence="9" id="KW-0949">S-adenosyl-L-methionine</keyword>
<dbReference type="PANTHER" id="PTHR46529">
    <property type="entry name" value="TRNA WYBUTOSINE-SYNTHESIZING PROTEIN 4"/>
    <property type="match status" value="1"/>
</dbReference>
<comment type="similarity">
    <text evidence="3">Belongs to the methyltransferase superfamily. LCMT family.</text>
</comment>
<evidence type="ECO:0000256" key="10">
    <source>
        <dbReference type="ARBA" id="ARBA00022694"/>
    </source>
</evidence>
<dbReference type="EC" id="2.1.1.290" evidence="5"/>
<evidence type="ECO:0000256" key="11">
    <source>
        <dbReference type="ARBA" id="ARBA00025588"/>
    </source>
</evidence>
<organism evidence="17 18">
    <name type="scientific">Trypanosoma brucei brucei (strain 927/4 GUTat10.1)</name>
    <dbReference type="NCBI Taxonomy" id="185431"/>
    <lineage>
        <taxon>Eukaryota</taxon>
        <taxon>Discoba</taxon>
        <taxon>Euglenozoa</taxon>
        <taxon>Kinetoplastea</taxon>
        <taxon>Metakinetoplastina</taxon>
        <taxon>Trypanosomatida</taxon>
        <taxon>Trypanosomatidae</taxon>
        <taxon>Trypanosoma</taxon>
    </lineage>
</organism>
<dbReference type="AlphaFoldDB" id="Q38DD6"/>
<dbReference type="InParanoid" id="Q38DD6"/>
<comment type="catalytic activity">
    <reaction evidence="1">
        <text>7-[(3S)-3-amino-3-carboxypropyl]wyosine(37) in tRNA(Phe) + S-adenosyl-L-methionine = 7-[(3S)-(3-amino-3-methoxycarbonyl)propyl]wyosine(37) in tRNA(Phe) + S-adenosyl-L-homocysteine</text>
        <dbReference type="Rhea" id="RHEA:36903"/>
        <dbReference type="Rhea" id="RHEA-COMP:10379"/>
        <dbReference type="Rhea" id="RHEA-COMP:11844"/>
        <dbReference type="ChEBI" id="CHEBI:57856"/>
        <dbReference type="ChEBI" id="CHEBI:59789"/>
        <dbReference type="ChEBI" id="CHEBI:73543"/>
        <dbReference type="ChEBI" id="CHEBI:74275"/>
        <dbReference type="EC" id="2.1.1.290"/>
    </reaction>
</comment>
<evidence type="ECO:0000256" key="2">
    <source>
        <dbReference type="ARBA" id="ARBA00004797"/>
    </source>
</evidence>
<reference evidence="17 18" key="1">
    <citation type="journal article" date="2005" name="Science">
        <title>Comparative genomics of trypanosomatid parasitic protozoa.</title>
        <authorList>
            <person name="El-Sayed N.M."/>
            <person name="Myler P.J."/>
            <person name="Blandin G."/>
            <person name="Berriman M."/>
            <person name="Crabtree J."/>
            <person name="Aggarwal G."/>
            <person name="Caler E."/>
            <person name="Renauld H."/>
            <person name="Worthey E.A."/>
            <person name="Hertz-Fowler C."/>
            <person name="Ghedin E."/>
            <person name="Peacock C."/>
            <person name="Bartholomeu D.C."/>
            <person name="Haas B.J."/>
            <person name="Tran A.N."/>
            <person name="Wortman J.R."/>
            <person name="Alsmark U.C."/>
            <person name="Angiuoli S."/>
            <person name="Anupama A."/>
            <person name="Badger J."/>
            <person name="Bringaud F."/>
            <person name="Cadag E."/>
            <person name="Carlton J.M."/>
            <person name="Cerqueira G.C."/>
            <person name="Creasy T."/>
            <person name="Delcher A.L."/>
            <person name="Djikeng A."/>
            <person name="Embley T.M."/>
            <person name="Hauser C."/>
            <person name="Ivens A.C."/>
            <person name="Kummerfeld S.K."/>
            <person name="Pereira-Leal J.B."/>
            <person name="Nilsson D."/>
            <person name="Peterson J."/>
            <person name="Salzberg S.L."/>
            <person name="Shallom J."/>
            <person name="Silva J.C."/>
            <person name="Sundaram J."/>
            <person name="Westenberger S."/>
            <person name="White O."/>
            <person name="Melville S.E."/>
            <person name="Donelson J.E."/>
            <person name="Andersson B."/>
            <person name="Stuart K.D."/>
            <person name="Hall N."/>
        </authorList>
    </citation>
    <scope>NUCLEOTIDE SEQUENCE [LARGE SCALE GENOMIC DNA]</scope>
    <source>
        <strain evidence="17 18">927/4 GUTat10.1</strain>
    </source>
</reference>
<dbReference type="GO" id="GO:0018423">
    <property type="term" value="F:protein C-terminal leucine carboxyl O-methyltransferase activity"/>
    <property type="evidence" value="ECO:0000318"/>
    <property type="project" value="GO_Central"/>
</dbReference>
<dbReference type="SUPFAM" id="SSF117281">
    <property type="entry name" value="Kelch motif"/>
    <property type="match status" value="1"/>
</dbReference>
<gene>
    <name evidence="17" type="ORF">Tb09.211.3730</name>
</gene>
<dbReference type="InterPro" id="IPR003347">
    <property type="entry name" value="JmjC_dom"/>
</dbReference>
<dbReference type="Pfam" id="PF13418">
    <property type="entry name" value="Beta-prop_TYW4"/>
    <property type="match status" value="1"/>
</dbReference>
<dbReference type="InterPro" id="IPR015915">
    <property type="entry name" value="Kelch-typ_b-propeller"/>
</dbReference>
<feature type="domain" description="JmjC" evidence="16">
    <location>
        <begin position="908"/>
        <end position="1083"/>
    </location>
</feature>
<dbReference type="eggNOG" id="KOG2132">
    <property type="taxonomic scope" value="Eukaryota"/>
</dbReference>
<keyword evidence="18" id="KW-1185">Reference proteome</keyword>
<proteinExistence type="inferred from homology"/>
<dbReference type="STRING" id="185431.Q38DD6"/>
<name>Q38DD6_TRYB2</name>
<dbReference type="InterPro" id="IPR029063">
    <property type="entry name" value="SAM-dependent_MTases_sf"/>
</dbReference>
<dbReference type="Proteomes" id="UP000008524">
    <property type="component" value="Chromosome 9"/>
</dbReference>
<keyword evidence="7" id="KW-0489">Methyltransferase</keyword>
<dbReference type="GO" id="GO:0003880">
    <property type="term" value="F:protein C-terminal carboxyl O-methyltransferase activity"/>
    <property type="evidence" value="ECO:0000255"/>
    <property type="project" value="GeneDB"/>
</dbReference>
<dbReference type="OrthoDB" id="263283at2759"/>
<dbReference type="RefSeq" id="XP_827514.1">
    <property type="nucleotide sequence ID" value="XM_822421.1"/>
</dbReference>
<dbReference type="InterPro" id="IPR041667">
    <property type="entry name" value="Cupin_8"/>
</dbReference>
<evidence type="ECO:0000256" key="12">
    <source>
        <dbReference type="ARBA" id="ARBA00029750"/>
    </source>
</evidence>
<dbReference type="EMBL" id="CM000207">
    <property type="protein sequence ID" value="EAN77184.1"/>
    <property type="molecule type" value="Genomic_DNA"/>
</dbReference>
<dbReference type="GO" id="GO:0005634">
    <property type="term" value="C:nucleus"/>
    <property type="evidence" value="ECO:0000314"/>
    <property type="project" value="GeneDB"/>
</dbReference>
<reference evidence="17 18" key="2">
    <citation type="journal article" date="2005" name="Science">
        <title>The genome of the African trypanosome Trypanosoma brucei.</title>
        <authorList>
            <person name="Berriman M."/>
            <person name="Ghedin E."/>
            <person name="Hertz-Fowler C."/>
            <person name="Blandin G."/>
            <person name="Renauld H."/>
            <person name="Bartholomeu D.C."/>
            <person name="Lennard N.J."/>
            <person name="Caler E."/>
            <person name="Hamlin N.E."/>
            <person name="Haas B."/>
            <person name="Bohme U."/>
            <person name="Hannick L."/>
            <person name="Aslett M.A."/>
            <person name="Shallom J."/>
            <person name="Marcello L."/>
            <person name="Hou L."/>
            <person name="Wickstead B."/>
            <person name="Alsmark U.C."/>
            <person name="Arrowsmith C."/>
            <person name="Atkin R.J."/>
            <person name="Barron A.J."/>
            <person name="Bringaud F."/>
            <person name="Brooks K."/>
            <person name="Carrington M."/>
            <person name="Cherevach I."/>
            <person name="Chillingworth T.J."/>
            <person name="Churcher C."/>
            <person name="Clark L.N."/>
            <person name="Corton C.H."/>
            <person name="Cronin A."/>
            <person name="Davies R.M."/>
            <person name="Doggett J."/>
            <person name="Djikeng A."/>
            <person name="Feldblyum T."/>
            <person name="Field M.C."/>
            <person name="Fraser A."/>
            <person name="Goodhead I."/>
            <person name="Hance Z."/>
            <person name="Harper D."/>
            <person name="Harris B.R."/>
            <person name="Hauser H."/>
            <person name="Hostetler J."/>
            <person name="Ivens A."/>
            <person name="Jagels K."/>
            <person name="Johnson D."/>
            <person name="Johnson J."/>
            <person name="Jones K."/>
            <person name="Kerhornou A.X."/>
            <person name="Koo H."/>
            <person name="Larke N."/>
            <person name="Landfear S."/>
            <person name="Larkin C."/>
            <person name="Leech V."/>
            <person name="Line A."/>
            <person name="Lord A."/>
            <person name="Macleod A."/>
            <person name="Mooney P.J."/>
            <person name="Moule S."/>
            <person name="Martin D.M."/>
            <person name="Morgan G.W."/>
            <person name="Mungall K."/>
            <person name="Norbertczak H."/>
            <person name="Ormond D."/>
            <person name="Pai G."/>
            <person name="Peacock C.S."/>
            <person name="Peterson J."/>
            <person name="Quail M.A."/>
            <person name="Rabbinowitsch E."/>
            <person name="Rajandream M.A."/>
            <person name="Reitter C."/>
            <person name="Salzberg S.L."/>
            <person name="Sanders M."/>
            <person name="Schobel S."/>
            <person name="Sharp S."/>
            <person name="Simmonds M."/>
            <person name="Simpson A.J."/>
            <person name="Tallon L."/>
            <person name="Turner C.M."/>
            <person name="Tait A."/>
            <person name="Tivey A.R."/>
            <person name="Van Aken S."/>
            <person name="Walker D."/>
            <person name="Wanless D."/>
            <person name="Wang S."/>
            <person name="White B."/>
            <person name="White O."/>
            <person name="Whitehead S."/>
            <person name="Woodward J."/>
            <person name="Wortman J."/>
            <person name="Adams M.D."/>
            <person name="Embley T.M."/>
            <person name="Gull K."/>
            <person name="Ullu E."/>
            <person name="Barry J.D."/>
            <person name="Fairlamb A.H."/>
            <person name="Opperdoes F."/>
            <person name="Barrell B.G."/>
            <person name="Donelson J.E."/>
            <person name="Hall N."/>
            <person name="Fraser C.M."/>
            <person name="Melville S.E."/>
            <person name="El-Sayed N.M."/>
        </authorList>
    </citation>
    <scope>NUCLEOTIDE SEQUENCE [LARGE SCALE GENOMIC DNA]</scope>
    <source>
        <strain evidence="17 18">927/4 GUTat10.1</strain>
    </source>
</reference>
<protein>
    <recommendedName>
        <fullName evidence="6">tRNA wybutosine-synthesizing protein 4</fullName>
        <ecNumber evidence="5">2.1.1.290</ecNumber>
        <ecNumber evidence="4">2.3.1.231</ecNumber>
    </recommendedName>
    <alternativeName>
        <fullName evidence="13">Leucine carboxyl methyltransferase 2</fullName>
    </alternativeName>
    <alternativeName>
        <fullName evidence="14">tRNA(Phe) (7-(3-amino-3-(methoxycarbonyl)propyl)wyosine(37)-N)-methoxycarbonyltransferase</fullName>
    </alternativeName>
    <alternativeName>
        <fullName evidence="12">tRNA(Phe) (7-(3-amino-3-carboxypropyl)wyosine(37)-O)-methyltransferase</fullName>
    </alternativeName>
</protein>
<dbReference type="PANTHER" id="PTHR46529:SF1">
    <property type="entry name" value="TRNA WYBUTOSINE-SYNTHESIZING PROTEIN 4"/>
    <property type="match status" value="1"/>
</dbReference>
<evidence type="ECO:0000256" key="6">
    <source>
        <dbReference type="ARBA" id="ARBA00018045"/>
    </source>
</evidence>
<evidence type="ECO:0000256" key="5">
    <source>
        <dbReference type="ARBA" id="ARBA00012779"/>
    </source>
</evidence>
<evidence type="ECO:0000313" key="18">
    <source>
        <dbReference type="Proteomes" id="UP000008524"/>
    </source>
</evidence>
<evidence type="ECO:0000256" key="9">
    <source>
        <dbReference type="ARBA" id="ARBA00022691"/>
    </source>
</evidence>
<dbReference type="Gene3D" id="2.60.120.650">
    <property type="entry name" value="Cupin"/>
    <property type="match status" value="1"/>
</dbReference>
<evidence type="ECO:0000256" key="8">
    <source>
        <dbReference type="ARBA" id="ARBA00022679"/>
    </source>
</evidence>
<evidence type="ECO:0000259" key="16">
    <source>
        <dbReference type="PROSITE" id="PS51184"/>
    </source>
</evidence>
<dbReference type="PROSITE" id="PS51184">
    <property type="entry name" value="JMJC"/>
    <property type="match status" value="1"/>
</dbReference>
<accession>Q38DD6</accession>
<dbReference type="OMA" id="YRISTFC"/>
<dbReference type="Gene3D" id="3.40.50.150">
    <property type="entry name" value="Vaccinia Virus protein VP39"/>
    <property type="match status" value="1"/>
</dbReference>
<dbReference type="GO" id="GO:0008033">
    <property type="term" value="P:tRNA processing"/>
    <property type="evidence" value="ECO:0007669"/>
    <property type="project" value="UniProtKB-KW"/>
</dbReference>
<sequence>MFPPSLCSCSLRAVSSSHTPALGLIISTQLRVVARNKAVATSQNTLMSIAVEESSVSTDAAVQRTNDDSVVSKRSAVHKGYFDDPYLRFFVKKLSRRSPLINRGYYLRMLVITDVIERCIHHLRCLKIRCTVNTPPLPPTGNAVALPVQVISLGAGYDTLAMRLKQRPDYGNVHFYEVDFPAVMQSKSMLVKMAPFGSFPEDIVADPGGELVKLYGNNYWAVGTDLRSTNRDLVTCLREVSPQFSTDNPTVLYAECVMQYMPPVAASHLIKQIASAFPCAIFVAYDQLHPSDSFGTVMLSALRTKNSPLLSIGECPSGAAMVRRAIQQGMCKARFANFHDLSKFYISGDNHDRVEALEPFDEWEEWCEMCEHYGITMATTLSDEEMPDHSCFKEIMEQKEEELCAGLPCKSQGNEQNALRLENWPTGRFGFEGWGNGGAVAERLFSGDVLIISFGGFSVTRGHQRTNTLHVHSLRSGDRKVLQSSLSVEPPSLVFHSMSRVSRGSYVVFGGRTNPQDVASDAYLLRLELPTDGYGEEANIVATWSKLQQTADDGKLPVARYRHAATSVTNSGCDENTDMRNIFVFGGRCATGEFLNDAWLGSVGDGIIHWKLLRLSGDIPPPCCSSGVVDATMGSIVLLSGGLLRGGVSDSSLWSIDWVTGVCNKRDAIVGPRFSHTMCRVSVNGVTGVLVVGGSSTEPSASFQATQILLLDPVSGEITEALKLPPMCPTWTRHSCVALEDGAVGVLGSGFTCFSFGTFATKPLLLLLGGKRGGRNAHSWDVSKLESTSTSAAANAFSICCTVQRRPVEEQSLSVGSFSVLVNHPFKPVVFRDVDMGCCVKAWSDPAYLNRVEGNTRVSVHVARNTELLDFVTKNFSFQHVSFNELLDHCLASSAALAESGNLPGKLNEERETWYLRAVASNMKSERANIWRDFQGLKDDFVLPSATVDHIKPRMHQACLRISAPPLQLWTHYDTLDNVLCQIVGRKRVVLFPPSEYNNLYISGSSSAVTNIDKPDYMRFPRFIDASRHALEVEIGPGDMLFIPALWFHHITTLEGSYSMSVNVFFERLPHADYDKKDLYGNKDIPAASRLRAGIVKKVKEMISETAVERTSDGKALTPDLVEFALRQALQDLMEVADDMCTALR</sequence>
<evidence type="ECO:0000256" key="13">
    <source>
        <dbReference type="ARBA" id="ARBA00030231"/>
    </source>
</evidence>
<dbReference type="SUPFAM" id="SSF51197">
    <property type="entry name" value="Clavaminate synthase-like"/>
    <property type="match status" value="1"/>
</dbReference>
<evidence type="ECO:0000256" key="1">
    <source>
        <dbReference type="ARBA" id="ARBA00001806"/>
    </source>
</evidence>
<dbReference type="GO" id="GO:0005737">
    <property type="term" value="C:cytoplasm"/>
    <property type="evidence" value="ECO:0000314"/>
    <property type="project" value="GeneDB"/>
</dbReference>